<keyword evidence="2" id="KW-1185">Reference proteome</keyword>
<evidence type="ECO:0000313" key="1">
    <source>
        <dbReference type="EMBL" id="GMH13253.1"/>
    </source>
</evidence>
<proteinExistence type="predicted"/>
<organism evidence="1 2">
    <name type="scientific">Nepenthes gracilis</name>
    <name type="common">Slender pitcher plant</name>
    <dbReference type="NCBI Taxonomy" id="150966"/>
    <lineage>
        <taxon>Eukaryota</taxon>
        <taxon>Viridiplantae</taxon>
        <taxon>Streptophyta</taxon>
        <taxon>Embryophyta</taxon>
        <taxon>Tracheophyta</taxon>
        <taxon>Spermatophyta</taxon>
        <taxon>Magnoliopsida</taxon>
        <taxon>eudicotyledons</taxon>
        <taxon>Gunneridae</taxon>
        <taxon>Pentapetalae</taxon>
        <taxon>Caryophyllales</taxon>
        <taxon>Nepenthaceae</taxon>
        <taxon>Nepenthes</taxon>
    </lineage>
</organism>
<evidence type="ECO:0000313" key="2">
    <source>
        <dbReference type="Proteomes" id="UP001279734"/>
    </source>
</evidence>
<dbReference type="EMBL" id="BSYO01000012">
    <property type="protein sequence ID" value="GMH13253.1"/>
    <property type="molecule type" value="Genomic_DNA"/>
</dbReference>
<gene>
    <name evidence="1" type="ORF">Nepgr_015094</name>
</gene>
<dbReference type="Proteomes" id="UP001279734">
    <property type="component" value="Unassembled WGS sequence"/>
</dbReference>
<name>A0AAD3SL70_NEPGR</name>
<comment type="caution">
    <text evidence="1">The sequence shown here is derived from an EMBL/GenBank/DDBJ whole genome shotgun (WGS) entry which is preliminary data.</text>
</comment>
<protein>
    <submittedName>
        <fullName evidence="1">Uncharacterized protein</fullName>
    </submittedName>
</protein>
<reference evidence="1" key="1">
    <citation type="submission" date="2023-05" db="EMBL/GenBank/DDBJ databases">
        <title>Nepenthes gracilis genome sequencing.</title>
        <authorList>
            <person name="Fukushima K."/>
        </authorList>
    </citation>
    <scope>NUCLEOTIDE SEQUENCE</scope>
    <source>
        <strain evidence="1">SING2019-196</strain>
    </source>
</reference>
<sequence length="65" mass="7437">MYSWLESHHLNRRWRGITSHSKAIFTAILALTARKSSASLNQPFHVILEHRIYIVAPLATKILGL</sequence>
<accession>A0AAD3SL70</accession>
<dbReference type="AlphaFoldDB" id="A0AAD3SL70"/>